<comment type="caution">
    <text evidence="1">The sequence shown here is derived from an EMBL/GenBank/DDBJ whole genome shotgun (WGS) entry which is preliminary data.</text>
</comment>
<evidence type="ECO:0000313" key="1">
    <source>
        <dbReference type="EMBL" id="MDW0109587.1"/>
    </source>
</evidence>
<keyword evidence="2" id="KW-1185">Reference proteome</keyword>
<dbReference type="Gene3D" id="3.40.50.150">
    <property type="entry name" value="Vaccinia Virus protein VP39"/>
    <property type="match status" value="1"/>
</dbReference>
<dbReference type="SUPFAM" id="SSF53335">
    <property type="entry name" value="S-adenosyl-L-methionine-dependent methyltransferases"/>
    <property type="match status" value="1"/>
</dbReference>
<dbReference type="EMBL" id="JAUBDH010000003">
    <property type="protein sequence ID" value="MDW0109587.1"/>
    <property type="molecule type" value="Genomic_DNA"/>
</dbReference>
<reference evidence="1 2" key="1">
    <citation type="submission" date="2023-06" db="EMBL/GenBank/DDBJ databases">
        <title>Sporosarcina sp. nov., isolated from Korean traditional fermented seafood 'Jeotgal'.</title>
        <authorList>
            <person name="Yang A.-I."/>
            <person name="Shin N.-R."/>
        </authorList>
    </citation>
    <scope>NUCLEOTIDE SEQUENCE [LARGE SCALE GENOMIC DNA]</scope>
    <source>
        <strain evidence="1 2">KCTC3840</strain>
    </source>
</reference>
<gene>
    <name evidence="1" type="ORF">QT716_05905</name>
</gene>
<dbReference type="EC" id="2.1.1.-" evidence="1"/>
<dbReference type="RefSeq" id="WP_317935133.1">
    <property type="nucleotide sequence ID" value="NZ_JAUBDH010000003.1"/>
</dbReference>
<dbReference type="GO" id="GO:0032259">
    <property type="term" value="P:methylation"/>
    <property type="evidence" value="ECO:0007669"/>
    <property type="project" value="UniProtKB-KW"/>
</dbReference>
<dbReference type="InterPro" id="IPR007536">
    <property type="entry name" value="16SrRNA_methylTrfase_J"/>
</dbReference>
<accession>A0ABU4FXZ0</accession>
<dbReference type="Proteomes" id="UP001280629">
    <property type="component" value="Unassembled WGS sequence"/>
</dbReference>
<dbReference type="InterPro" id="IPR029063">
    <property type="entry name" value="SAM-dependent_MTases_sf"/>
</dbReference>
<dbReference type="Pfam" id="PF04445">
    <property type="entry name" value="SAM_MT"/>
    <property type="match status" value="1"/>
</dbReference>
<protein>
    <submittedName>
        <fullName evidence="1">Class I SAM-dependent methyltransferase</fullName>
        <ecNumber evidence="1">2.1.1.-</ecNumber>
    </submittedName>
</protein>
<dbReference type="GO" id="GO:0008168">
    <property type="term" value="F:methyltransferase activity"/>
    <property type="evidence" value="ECO:0007669"/>
    <property type="project" value="UniProtKB-KW"/>
</dbReference>
<keyword evidence="1" id="KW-0808">Transferase</keyword>
<name>A0ABU4FXZ0_9BACL</name>
<dbReference type="PANTHER" id="PTHR36112:SF1">
    <property type="entry name" value="RIBOSOMAL RNA SMALL SUBUNIT METHYLTRANSFERASE J"/>
    <property type="match status" value="1"/>
</dbReference>
<proteinExistence type="predicted"/>
<dbReference type="PANTHER" id="PTHR36112">
    <property type="entry name" value="RIBOSOMAL RNA SMALL SUBUNIT METHYLTRANSFERASE J"/>
    <property type="match status" value="1"/>
</dbReference>
<organism evidence="1 2">
    <name type="scientific">Sporosarcina aquimarina</name>
    <dbReference type="NCBI Taxonomy" id="114975"/>
    <lineage>
        <taxon>Bacteria</taxon>
        <taxon>Bacillati</taxon>
        <taxon>Bacillota</taxon>
        <taxon>Bacilli</taxon>
        <taxon>Bacillales</taxon>
        <taxon>Caryophanaceae</taxon>
        <taxon>Sporosarcina</taxon>
    </lineage>
</organism>
<sequence>MSHVIVTTAGRPDEVTEQRALAAAQALGVKQVTRHKRSIPQLMEVYGCDVIVAGKQRYEFYQKTMDGPFFFHPDTAAFRLKRLMNGQHDPLVEACDLKLGDSFLDTTLGLATDSLVAAYAVGSTGSITGIEIDRNVAFLTKMGLTEFEAKFPELQEAMRRINVIQESSITYLKQSADDIYDVVYMDPMFSHLIEESSSFAPLRQAGVHGSLTHEWVEEAVRVAKRRVVVKAHYLDSVFDEFGFQRIRRPNTKFHFGIIEK</sequence>
<evidence type="ECO:0000313" key="2">
    <source>
        <dbReference type="Proteomes" id="UP001280629"/>
    </source>
</evidence>
<keyword evidence="1" id="KW-0489">Methyltransferase</keyword>